<reference evidence="1 2" key="1">
    <citation type="submission" date="2019-03" db="EMBL/GenBank/DDBJ databases">
        <title>Single cell metagenomics reveals metabolic interactions within the superorganism composed of flagellate Streblomastix strix and complex community of Bacteroidetes bacteria on its surface.</title>
        <authorList>
            <person name="Treitli S.C."/>
            <person name="Kolisko M."/>
            <person name="Husnik F."/>
            <person name="Keeling P."/>
            <person name="Hampl V."/>
        </authorList>
    </citation>
    <scope>NUCLEOTIDE SEQUENCE [LARGE SCALE GENOMIC DNA]</scope>
    <source>
        <strain evidence="1">ST1C</strain>
    </source>
</reference>
<gene>
    <name evidence="1" type="ORF">EZS28_049727</name>
</gene>
<evidence type="ECO:0000313" key="2">
    <source>
        <dbReference type="Proteomes" id="UP000324800"/>
    </source>
</evidence>
<comment type="caution">
    <text evidence="1">The sequence shown here is derived from an EMBL/GenBank/DDBJ whole genome shotgun (WGS) entry which is preliminary data.</text>
</comment>
<organism evidence="1 2">
    <name type="scientific">Streblomastix strix</name>
    <dbReference type="NCBI Taxonomy" id="222440"/>
    <lineage>
        <taxon>Eukaryota</taxon>
        <taxon>Metamonada</taxon>
        <taxon>Preaxostyla</taxon>
        <taxon>Oxymonadida</taxon>
        <taxon>Streblomastigidae</taxon>
        <taxon>Streblomastix</taxon>
    </lineage>
</organism>
<protein>
    <submittedName>
        <fullName evidence="1">Uncharacterized protein</fullName>
    </submittedName>
</protein>
<sequence length="61" mass="6931">MAVPKEYNVQGSLNGLGPDVLMDVLGETLYLKDAKNLVCLSKQTYKLKDHPRFMNIRETFS</sequence>
<evidence type="ECO:0000313" key="1">
    <source>
        <dbReference type="EMBL" id="KAA6354746.1"/>
    </source>
</evidence>
<dbReference type="EMBL" id="SNRW01035769">
    <property type="protein sequence ID" value="KAA6354746.1"/>
    <property type="molecule type" value="Genomic_DNA"/>
</dbReference>
<feature type="non-terminal residue" evidence="1">
    <location>
        <position position="61"/>
    </location>
</feature>
<accession>A0A5J4T8J3</accession>
<dbReference type="Proteomes" id="UP000324800">
    <property type="component" value="Unassembled WGS sequence"/>
</dbReference>
<name>A0A5J4T8J3_9EUKA</name>
<proteinExistence type="predicted"/>
<dbReference type="AlphaFoldDB" id="A0A5J4T8J3"/>